<feature type="domain" description="Fumarylacetoacetase-like C-terminal" evidence="2">
    <location>
        <begin position="19"/>
        <end position="201"/>
    </location>
</feature>
<dbReference type="RefSeq" id="WP_031382248.1">
    <property type="nucleotide sequence ID" value="NZ_BAABKI010000010.1"/>
</dbReference>
<dbReference type="PANTHER" id="PTHR11820:SF7">
    <property type="entry name" value="ACYLPYRUVASE FAHD1, MITOCHONDRIAL"/>
    <property type="match status" value="1"/>
</dbReference>
<proteinExistence type="predicted"/>
<gene>
    <name evidence="3" type="ORF">GCM10023342_07040</name>
</gene>
<dbReference type="GO" id="GO:0016787">
    <property type="term" value="F:hydrolase activity"/>
    <property type="evidence" value="ECO:0007669"/>
    <property type="project" value="UniProtKB-KW"/>
</dbReference>
<name>A0ABP9R5G9_9GAMM</name>
<dbReference type="Proteomes" id="UP001500074">
    <property type="component" value="Unassembled WGS sequence"/>
</dbReference>
<accession>A0ABP9R5G9</accession>
<sequence length="226" mass="24015">MSFVPRFTTGQAFSQPLGKIVCVGRNYAEHARELDNPVPSAPLLFIKPASSAVDIDEPLEAQFARGEVHFEAELALLIGTPLTRATPQAAQRAVAGLGLALDLTLRDVQARLKDKGHPWEVAKAFDGACPLTSFAPLEGEPDWQALHFTLDIDDERRQTGDSADMLFAIPELLAEMSRHFTLMPGDVVLTGTPAGVGALPRGAEISLALAAGASHGAVEAITRTAD</sequence>
<evidence type="ECO:0000313" key="3">
    <source>
        <dbReference type="EMBL" id="GAA5171729.1"/>
    </source>
</evidence>
<evidence type="ECO:0000259" key="2">
    <source>
        <dbReference type="Pfam" id="PF01557"/>
    </source>
</evidence>
<keyword evidence="1" id="KW-0479">Metal-binding</keyword>
<evidence type="ECO:0000313" key="4">
    <source>
        <dbReference type="Proteomes" id="UP001500074"/>
    </source>
</evidence>
<dbReference type="Gene3D" id="3.90.850.10">
    <property type="entry name" value="Fumarylacetoacetase-like, C-terminal domain"/>
    <property type="match status" value="1"/>
</dbReference>
<protein>
    <submittedName>
        <fullName evidence="3">Fumarylacetoacetate hydrolase family protein</fullName>
    </submittedName>
</protein>
<dbReference type="PANTHER" id="PTHR11820">
    <property type="entry name" value="ACYLPYRUVASE"/>
    <property type="match status" value="1"/>
</dbReference>
<dbReference type="NCBIfam" id="NF007967">
    <property type="entry name" value="PRK10691.1"/>
    <property type="match status" value="1"/>
</dbReference>
<organism evidence="3 4">
    <name type="scientific">Modicisalibacter zincidurans</name>
    <dbReference type="NCBI Taxonomy" id="1178777"/>
    <lineage>
        <taxon>Bacteria</taxon>
        <taxon>Pseudomonadati</taxon>
        <taxon>Pseudomonadota</taxon>
        <taxon>Gammaproteobacteria</taxon>
        <taxon>Oceanospirillales</taxon>
        <taxon>Halomonadaceae</taxon>
        <taxon>Modicisalibacter</taxon>
    </lineage>
</organism>
<dbReference type="EMBL" id="BAABKI010000010">
    <property type="protein sequence ID" value="GAA5171729.1"/>
    <property type="molecule type" value="Genomic_DNA"/>
</dbReference>
<reference evidence="4" key="1">
    <citation type="journal article" date="2019" name="Int. J. Syst. Evol. Microbiol.">
        <title>The Global Catalogue of Microorganisms (GCM) 10K type strain sequencing project: providing services to taxonomists for standard genome sequencing and annotation.</title>
        <authorList>
            <consortium name="The Broad Institute Genomics Platform"/>
            <consortium name="The Broad Institute Genome Sequencing Center for Infectious Disease"/>
            <person name="Wu L."/>
            <person name="Ma J."/>
        </authorList>
    </citation>
    <scope>NUCLEOTIDE SEQUENCE [LARGE SCALE GENOMIC DNA]</scope>
    <source>
        <strain evidence="4">JCM 18472</strain>
    </source>
</reference>
<dbReference type="Pfam" id="PF01557">
    <property type="entry name" value="FAA_hydrolase"/>
    <property type="match status" value="1"/>
</dbReference>
<dbReference type="InterPro" id="IPR011234">
    <property type="entry name" value="Fumarylacetoacetase-like_C"/>
</dbReference>
<dbReference type="SUPFAM" id="SSF56529">
    <property type="entry name" value="FAH"/>
    <property type="match status" value="1"/>
</dbReference>
<comment type="caution">
    <text evidence="3">The sequence shown here is derived from an EMBL/GenBank/DDBJ whole genome shotgun (WGS) entry which is preliminary data.</text>
</comment>
<evidence type="ECO:0000256" key="1">
    <source>
        <dbReference type="ARBA" id="ARBA00022723"/>
    </source>
</evidence>
<dbReference type="InterPro" id="IPR036663">
    <property type="entry name" value="Fumarylacetoacetase_C_sf"/>
</dbReference>
<keyword evidence="4" id="KW-1185">Reference proteome</keyword>
<keyword evidence="3" id="KW-0378">Hydrolase</keyword>